<sequence length="40" mass="4699">MPFCFTHSPQRQPLSLFGRKFRGQGWAFLDEERVKAGFLL</sequence>
<name>A0A0F6U1M3_MICAE</name>
<proteinExistence type="predicted"/>
<dbReference type="AlphaFoldDB" id="A0A0F6U1M3"/>
<evidence type="ECO:0000313" key="1">
    <source>
        <dbReference type="EMBL" id="AKE62602.1"/>
    </source>
</evidence>
<reference evidence="1 2" key="1">
    <citation type="journal article" date="2015" name="Genome Announc.">
        <title>Complete Genome Sequence of Microcystis aeruginosa NIES-2549, a Bloom-Forming Cyanobacterium from Lake Kasumigaura, Japan.</title>
        <authorList>
            <person name="Yamaguchi H."/>
            <person name="Suzuki S."/>
            <person name="Tanabe Y."/>
            <person name="Osana Y."/>
            <person name="Shimura Y."/>
            <person name="Ishida K."/>
            <person name="Kawachi M."/>
        </authorList>
    </citation>
    <scope>NUCLEOTIDE SEQUENCE [LARGE SCALE GENOMIC DNA]</scope>
    <source>
        <strain evidence="1 2">NIES-2549</strain>
    </source>
</reference>
<dbReference type="HOGENOM" id="CLU_3292381_0_0_3"/>
<dbReference type="Proteomes" id="UP000034103">
    <property type="component" value="Chromosome"/>
</dbReference>
<organism evidence="1 2">
    <name type="scientific">Microcystis aeruginosa NIES-2549</name>
    <dbReference type="NCBI Taxonomy" id="1641812"/>
    <lineage>
        <taxon>Bacteria</taxon>
        <taxon>Bacillati</taxon>
        <taxon>Cyanobacteriota</taxon>
        <taxon>Cyanophyceae</taxon>
        <taxon>Oscillatoriophycideae</taxon>
        <taxon>Chroococcales</taxon>
        <taxon>Microcystaceae</taxon>
        <taxon>Microcystis</taxon>
    </lineage>
</organism>
<evidence type="ECO:0000313" key="2">
    <source>
        <dbReference type="Proteomes" id="UP000034103"/>
    </source>
</evidence>
<accession>A0A0F6U1M3</accession>
<gene>
    <name evidence="1" type="ORF">MYAER_0238</name>
</gene>
<protein>
    <submittedName>
        <fullName evidence="1">Uncharacterized protein</fullName>
    </submittedName>
</protein>
<dbReference type="EMBL" id="CP011304">
    <property type="protein sequence ID" value="AKE62602.1"/>
    <property type="molecule type" value="Genomic_DNA"/>
</dbReference>